<proteinExistence type="predicted"/>
<feature type="region of interest" description="Disordered" evidence="8">
    <location>
        <begin position="512"/>
        <end position="616"/>
    </location>
</feature>
<evidence type="ECO:0000256" key="2">
    <source>
        <dbReference type="ARBA" id="ARBA00022475"/>
    </source>
</evidence>
<reference evidence="13" key="1">
    <citation type="journal article" date="2019" name="Int. J. Syst. Evol. Microbiol.">
        <title>The Global Catalogue of Microorganisms (GCM) 10K type strain sequencing project: providing services to taxonomists for standard genome sequencing and annotation.</title>
        <authorList>
            <consortium name="The Broad Institute Genomics Platform"/>
            <consortium name="The Broad Institute Genome Sequencing Center for Infectious Disease"/>
            <person name="Wu L."/>
            <person name="Ma J."/>
        </authorList>
    </citation>
    <scope>NUCLEOTIDE SEQUENCE [LARGE SCALE GENOMIC DNA]</scope>
    <source>
        <strain evidence="13">JCM 11650</strain>
    </source>
</reference>
<feature type="transmembrane region" description="Helical" evidence="9">
    <location>
        <begin position="391"/>
        <end position="411"/>
    </location>
</feature>
<evidence type="ECO:0000256" key="5">
    <source>
        <dbReference type="ARBA" id="ARBA00022692"/>
    </source>
</evidence>
<keyword evidence="13" id="KW-1185">Reference proteome</keyword>
<protein>
    <submittedName>
        <fullName evidence="12">ArnT family glycosyltransferase</fullName>
        <ecNumber evidence="12">2.4.-.-</ecNumber>
    </submittedName>
</protein>
<dbReference type="EMBL" id="JBHUFL010000002">
    <property type="protein sequence ID" value="MFD1834230.1"/>
    <property type="molecule type" value="Genomic_DNA"/>
</dbReference>
<feature type="transmembrane region" description="Helical" evidence="9">
    <location>
        <begin position="46"/>
        <end position="65"/>
    </location>
</feature>
<dbReference type="InterPro" id="IPR056785">
    <property type="entry name" value="YkcA/B-like_C"/>
</dbReference>
<dbReference type="PANTHER" id="PTHR33908:SF3">
    <property type="entry name" value="UNDECAPRENYL PHOSPHATE-ALPHA-4-AMINO-4-DEOXY-L-ARABINOSE ARABINOSYL TRANSFERASE"/>
    <property type="match status" value="1"/>
</dbReference>
<dbReference type="InterPro" id="IPR050297">
    <property type="entry name" value="LipidA_mod_glycosyltrf_83"/>
</dbReference>
<feature type="transmembrane region" description="Helical" evidence="9">
    <location>
        <begin position="447"/>
        <end position="467"/>
    </location>
</feature>
<comment type="caution">
    <text evidence="12">The sequence shown here is derived from an EMBL/GenBank/DDBJ whole genome shotgun (WGS) entry which is preliminary data.</text>
</comment>
<keyword evidence="3 12" id="KW-0328">Glycosyltransferase</keyword>
<evidence type="ECO:0000256" key="4">
    <source>
        <dbReference type="ARBA" id="ARBA00022679"/>
    </source>
</evidence>
<evidence type="ECO:0000259" key="11">
    <source>
        <dbReference type="Pfam" id="PF24878"/>
    </source>
</evidence>
<feature type="region of interest" description="Disordered" evidence="8">
    <location>
        <begin position="1"/>
        <end position="35"/>
    </location>
</feature>
<keyword evidence="7 9" id="KW-0472">Membrane</keyword>
<evidence type="ECO:0000256" key="1">
    <source>
        <dbReference type="ARBA" id="ARBA00004651"/>
    </source>
</evidence>
<feature type="transmembrane region" description="Helical" evidence="9">
    <location>
        <begin position="223"/>
        <end position="239"/>
    </location>
</feature>
<dbReference type="Pfam" id="PF24878">
    <property type="entry name" value="YkcB_C"/>
    <property type="match status" value="1"/>
</dbReference>
<gene>
    <name evidence="12" type="ORF">ACFSDA_03985</name>
</gene>
<dbReference type="Pfam" id="PF13231">
    <property type="entry name" value="PMT_2"/>
    <property type="match status" value="1"/>
</dbReference>
<evidence type="ECO:0000256" key="6">
    <source>
        <dbReference type="ARBA" id="ARBA00022989"/>
    </source>
</evidence>
<evidence type="ECO:0000313" key="12">
    <source>
        <dbReference type="EMBL" id="MFD1834230.1"/>
    </source>
</evidence>
<dbReference type="Proteomes" id="UP001597280">
    <property type="component" value="Unassembled WGS sequence"/>
</dbReference>
<dbReference type="InterPro" id="IPR038731">
    <property type="entry name" value="RgtA/B/C-like"/>
</dbReference>
<feature type="transmembrane region" description="Helical" evidence="9">
    <location>
        <begin position="474"/>
        <end position="493"/>
    </location>
</feature>
<feature type="transmembrane region" description="Helical" evidence="9">
    <location>
        <begin position="120"/>
        <end position="143"/>
    </location>
</feature>
<dbReference type="GO" id="GO:0016757">
    <property type="term" value="F:glycosyltransferase activity"/>
    <property type="evidence" value="ECO:0007669"/>
    <property type="project" value="UniProtKB-KW"/>
</dbReference>
<feature type="compositionally biased region" description="Gly residues" evidence="8">
    <location>
        <begin position="592"/>
        <end position="611"/>
    </location>
</feature>
<name>A0ABW4PVS7_9MICO</name>
<dbReference type="RefSeq" id="WP_343903622.1">
    <property type="nucleotide sequence ID" value="NZ_BAAAIS010000002.1"/>
</dbReference>
<evidence type="ECO:0000256" key="9">
    <source>
        <dbReference type="SAM" id="Phobius"/>
    </source>
</evidence>
<feature type="transmembrane region" description="Helical" evidence="9">
    <location>
        <begin position="418"/>
        <end position="435"/>
    </location>
</feature>
<feature type="compositionally biased region" description="Gly residues" evidence="8">
    <location>
        <begin position="513"/>
        <end position="547"/>
    </location>
</feature>
<feature type="transmembrane region" description="Helical" evidence="9">
    <location>
        <begin position="246"/>
        <end position="266"/>
    </location>
</feature>
<feature type="transmembrane region" description="Helical" evidence="9">
    <location>
        <begin position="336"/>
        <end position="353"/>
    </location>
</feature>
<keyword evidence="4 12" id="KW-0808">Transferase</keyword>
<keyword evidence="5 9" id="KW-0812">Transmembrane</keyword>
<dbReference type="EC" id="2.4.-.-" evidence="12"/>
<feature type="domain" description="Putative mannosyltransferase YkcA/B-like C-terminal" evidence="11">
    <location>
        <begin position="626"/>
        <end position="714"/>
    </location>
</feature>
<feature type="domain" description="Glycosyltransferase RgtA/B/C/D-like" evidence="10">
    <location>
        <begin position="105"/>
        <end position="258"/>
    </location>
</feature>
<comment type="subcellular location">
    <subcellularLocation>
        <location evidence="1">Cell membrane</location>
        <topology evidence="1">Multi-pass membrane protein</topology>
    </subcellularLocation>
</comment>
<keyword evidence="6 9" id="KW-1133">Transmembrane helix</keyword>
<feature type="compositionally biased region" description="Low complexity" evidence="8">
    <location>
        <begin position="548"/>
        <end position="585"/>
    </location>
</feature>
<accession>A0ABW4PVS7</accession>
<feature type="transmembrane region" description="Helical" evidence="9">
    <location>
        <begin position="180"/>
        <end position="197"/>
    </location>
</feature>
<evidence type="ECO:0000256" key="7">
    <source>
        <dbReference type="ARBA" id="ARBA00023136"/>
    </source>
</evidence>
<evidence type="ECO:0000256" key="3">
    <source>
        <dbReference type="ARBA" id="ARBA00022676"/>
    </source>
</evidence>
<organism evidence="12 13">
    <name type="scientific">Brachybacterium rhamnosum</name>
    <dbReference type="NCBI Taxonomy" id="173361"/>
    <lineage>
        <taxon>Bacteria</taxon>
        <taxon>Bacillati</taxon>
        <taxon>Actinomycetota</taxon>
        <taxon>Actinomycetes</taxon>
        <taxon>Micrococcales</taxon>
        <taxon>Dermabacteraceae</taxon>
        <taxon>Brachybacterium</taxon>
    </lineage>
</organism>
<dbReference type="PANTHER" id="PTHR33908">
    <property type="entry name" value="MANNOSYLTRANSFERASE YKCB-RELATED"/>
    <property type="match status" value="1"/>
</dbReference>
<evidence type="ECO:0000313" key="13">
    <source>
        <dbReference type="Proteomes" id="UP001597280"/>
    </source>
</evidence>
<keyword evidence="2" id="KW-1003">Cell membrane</keyword>
<feature type="transmembrane region" description="Helical" evidence="9">
    <location>
        <begin position="155"/>
        <end position="174"/>
    </location>
</feature>
<evidence type="ECO:0000256" key="8">
    <source>
        <dbReference type="SAM" id="MobiDB-lite"/>
    </source>
</evidence>
<evidence type="ECO:0000259" key="10">
    <source>
        <dbReference type="Pfam" id="PF13231"/>
    </source>
</evidence>
<feature type="compositionally biased region" description="Low complexity" evidence="8">
    <location>
        <begin position="1"/>
        <end position="23"/>
    </location>
</feature>
<feature type="transmembrane region" description="Helical" evidence="9">
    <location>
        <begin position="365"/>
        <end position="385"/>
    </location>
</feature>
<sequence>MTTTPPSVEPSSAPTTPTSTDAAPPAPPGRAHRAGLRDRLRPTDPWCAVAAFAALLLGTAVLYFWNLTVNGYANEFYAAAAQAGSESWTAFFYGSLDAGNAITVDKPPASLWFMAISVRILGLSSFAILLPQVLMGIATVAVVAPTVRRHSGIGAGLLAGLAMALTPIAVLMFRFDNPDALLVLLMTLAAAATLRAIEKGSIRWMAVVGALIGFAFLTKTLQAFLVVPFFGLAWTLFAATTLRRRILGLLAAVAALVVGGGWWVAIVELVPESWRPYVGGSQTNSFLELTFGYNGFGRLTGDETGSVGGGGGGNSGGGWGSTGLLRMFGDSSGGQISWLLPAALLLLVAAVALRFRAPRTDLRRAALMVWGGWLIVTMLVFSFMAGIFHDYYTVALAPAIAALVGIGAGELWERRGRWWVRAILALVMLVTAAWGCVLLERTGAYPVALPIVVGVTGVLAAIGIVLAPRLRRSMLIGVAALALVSAFAGQAAFAANTVSTAKTGSIVTAGPASQGGMGGGPGGGMPGGGGQGGGPGGGMGGGQGGGQPPSQTGQGQGQMPAAPGGQTGQTQGQGQTGQSQGQTGQMPSAPGGQSGTGETATGGAGGGGGMSGLLDGETPSQEVVYALLEDADQYTWVAATIGSQNAAALQLATERPVMAIGGFNGSDPSPTLAEFQQDVADGEIHYLATSSGFGGQQNGGADTGSEIQEWAAENYETVTIGDTQFYDLTQPLSGADATGTAS</sequence>